<comment type="similarity">
    <text evidence="2">Belongs to the fatty acid desaturase type 2 family.</text>
</comment>
<protein>
    <recommendedName>
        <fullName evidence="15">Fatty acid desaturase</fullName>
    </recommendedName>
</protein>
<feature type="transmembrane region" description="Helical" evidence="12">
    <location>
        <begin position="169"/>
        <end position="191"/>
    </location>
</feature>
<reference evidence="13 14" key="1">
    <citation type="submission" date="2019-02" db="EMBL/GenBank/DDBJ databases">
        <title>Deep-cultivation of Planctomycetes and their phenomic and genomic characterization uncovers novel biology.</title>
        <authorList>
            <person name="Wiegand S."/>
            <person name="Jogler M."/>
            <person name="Boedeker C."/>
            <person name="Pinto D."/>
            <person name="Vollmers J."/>
            <person name="Rivas-Marin E."/>
            <person name="Kohn T."/>
            <person name="Peeters S.H."/>
            <person name="Heuer A."/>
            <person name="Rast P."/>
            <person name="Oberbeckmann S."/>
            <person name="Bunk B."/>
            <person name="Jeske O."/>
            <person name="Meyerdierks A."/>
            <person name="Storesund J.E."/>
            <person name="Kallscheuer N."/>
            <person name="Luecker S."/>
            <person name="Lage O.M."/>
            <person name="Pohl T."/>
            <person name="Merkel B.J."/>
            <person name="Hornburger P."/>
            <person name="Mueller R.-W."/>
            <person name="Bruemmer F."/>
            <person name="Labrenz M."/>
            <person name="Spormann A.M."/>
            <person name="Op den Camp H."/>
            <person name="Overmann J."/>
            <person name="Amann R."/>
            <person name="Jetten M.S.M."/>
            <person name="Mascher T."/>
            <person name="Medema M.H."/>
            <person name="Devos D.P."/>
            <person name="Kaster A.-K."/>
            <person name="Ovreas L."/>
            <person name="Rohde M."/>
            <person name="Galperin M.Y."/>
            <person name="Jogler C."/>
        </authorList>
    </citation>
    <scope>NUCLEOTIDE SEQUENCE [LARGE SCALE GENOMIC DNA]</scope>
    <source>
        <strain evidence="13 14">Mal48</strain>
    </source>
</reference>
<keyword evidence="3" id="KW-0444">Lipid biosynthesis</keyword>
<evidence type="ECO:0000256" key="1">
    <source>
        <dbReference type="ARBA" id="ARBA00004141"/>
    </source>
</evidence>
<dbReference type="PANTHER" id="PTHR11351">
    <property type="entry name" value="ACYL-COA DESATURASE"/>
    <property type="match status" value="1"/>
</dbReference>
<dbReference type="GO" id="GO:0016020">
    <property type="term" value="C:membrane"/>
    <property type="evidence" value="ECO:0007669"/>
    <property type="project" value="UniProtKB-SubCell"/>
</dbReference>
<keyword evidence="5" id="KW-0276">Fatty acid metabolism</keyword>
<accession>A0A517QQZ8</accession>
<comment type="subcellular location">
    <subcellularLocation>
        <location evidence="1">Membrane</location>
        <topology evidence="1">Multi-pass membrane protein</topology>
    </subcellularLocation>
</comment>
<evidence type="ECO:0000256" key="8">
    <source>
        <dbReference type="ARBA" id="ARBA00023098"/>
    </source>
</evidence>
<dbReference type="GO" id="GO:0016717">
    <property type="term" value="F:oxidoreductase activity, acting on paired donors, with oxidation of a pair of donors resulting in the reduction of molecular oxygen to two molecules of water"/>
    <property type="evidence" value="ECO:0007669"/>
    <property type="project" value="InterPro"/>
</dbReference>
<evidence type="ECO:0008006" key="15">
    <source>
        <dbReference type="Google" id="ProtNLM"/>
    </source>
</evidence>
<keyword evidence="14" id="KW-1185">Reference proteome</keyword>
<feature type="region of interest" description="Disordered" evidence="11">
    <location>
        <begin position="291"/>
        <end position="310"/>
    </location>
</feature>
<keyword evidence="7" id="KW-0560">Oxidoreductase</keyword>
<dbReference type="EMBL" id="CP036267">
    <property type="protein sequence ID" value="QDT34057.1"/>
    <property type="molecule type" value="Genomic_DNA"/>
</dbReference>
<feature type="transmembrane region" description="Helical" evidence="12">
    <location>
        <begin position="28"/>
        <end position="46"/>
    </location>
</feature>
<sequence>MSRIQRMHALSELTNPVHGTVRWSPVKSTWYSLMLLIAIVGGSQTFSLKSLLLFSVLTSVTLCCGHSVGLHRLLIHRSFQCPLWLERILVTTGVLVGMGGPRKMLYMHDIRDWSQRHNKCHDFFSHKSPIWKDWFWNLHCEINLHNPPEFQIESRVANSRYYAFLDRNWMLLQLPLAGVLFVIGGTSWVIWGICVRVAVSLTGHWLIGYFAHNHGILVWRIENAAVQGYNLPGLGLITMGEAWHNNHHAFPESAKFGIRKWQMDAGWWLIQFLHTVGLAWNIQQPETLPKRPERKLIASQKVSEDDYSAS</sequence>
<evidence type="ECO:0000256" key="7">
    <source>
        <dbReference type="ARBA" id="ARBA00023002"/>
    </source>
</evidence>
<evidence type="ECO:0000256" key="2">
    <source>
        <dbReference type="ARBA" id="ARBA00008749"/>
    </source>
</evidence>
<keyword evidence="6 12" id="KW-1133">Transmembrane helix</keyword>
<evidence type="ECO:0000256" key="4">
    <source>
        <dbReference type="ARBA" id="ARBA00022692"/>
    </source>
</evidence>
<gene>
    <name evidence="13" type="ORF">Mal48_33160</name>
</gene>
<dbReference type="OrthoDB" id="19906at2"/>
<dbReference type="AlphaFoldDB" id="A0A517QQZ8"/>
<dbReference type="PANTHER" id="PTHR11351:SF31">
    <property type="entry name" value="DESATURASE 1, ISOFORM A-RELATED"/>
    <property type="match status" value="1"/>
</dbReference>
<evidence type="ECO:0000256" key="5">
    <source>
        <dbReference type="ARBA" id="ARBA00022832"/>
    </source>
</evidence>
<organism evidence="13 14">
    <name type="scientific">Thalassoglobus polymorphus</name>
    <dbReference type="NCBI Taxonomy" id="2527994"/>
    <lineage>
        <taxon>Bacteria</taxon>
        <taxon>Pseudomonadati</taxon>
        <taxon>Planctomycetota</taxon>
        <taxon>Planctomycetia</taxon>
        <taxon>Planctomycetales</taxon>
        <taxon>Planctomycetaceae</taxon>
        <taxon>Thalassoglobus</taxon>
    </lineage>
</organism>
<dbReference type="CDD" id="cd03505">
    <property type="entry name" value="Delta9-FADS-like"/>
    <property type="match status" value="1"/>
</dbReference>
<name>A0A517QQZ8_9PLAN</name>
<evidence type="ECO:0000256" key="12">
    <source>
        <dbReference type="SAM" id="Phobius"/>
    </source>
</evidence>
<evidence type="ECO:0000256" key="6">
    <source>
        <dbReference type="ARBA" id="ARBA00022989"/>
    </source>
</evidence>
<dbReference type="InterPro" id="IPR015876">
    <property type="entry name" value="Acyl-CoA_DS"/>
</dbReference>
<evidence type="ECO:0000256" key="10">
    <source>
        <dbReference type="ARBA" id="ARBA00023160"/>
    </source>
</evidence>
<evidence type="ECO:0000256" key="9">
    <source>
        <dbReference type="ARBA" id="ARBA00023136"/>
    </source>
</evidence>
<keyword evidence="10" id="KW-0275">Fatty acid biosynthesis</keyword>
<dbReference type="GO" id="GO:0006633">
    <property type="term" value="P:fatty acid biosynthetic process"/>
    <property type="evidence" value="ECO:0007669"/>
    <property type="project" value="UniProtKB-KW"/>
</dbReference>
<keyword evidence="4 12" id="KW-0812">Transmembrane</keyword>
<evidence type="ECO:0000313" key="13">
    <source>
        <dbReference type="EMBL" id="QDT34057.1"/>
    </source>
</evidence>
<evidence type="ECO:0000256" key="3">
    <source>
        <dbReference type="ARBA" id="ARBA00022516"/>
    </source>
</evidence>
<keyword evidence="8" id="KW-0443">Lipid metabolism</keyword>
<dbReference type="KEGG" id="tpol:Mal48_33160"/>
<feature type="transmembrane region" description="Helical" evidence="12">
    <location>
        <begin position="52"/>
        <end position="70"/>
    </location>
</feature>
<keyword evidence="9 12" id="KW-0472">Membrane</keyword>
<evidence type="ECO:0000256" key="11">
    <source>
        <dbReference type="SAM" id="MobiDB-lite"/>
    </source>
</evidence>
<proteinExistence type="inferred from homology"/>
<evidence type="ECO:0000313" key="14">
    <source>
        <dbReference type="Proteomes" id="UP000315724"/>
    </source>
</evidence>
<dbReference type="RefSeq" id="WP_145201379.1">
    <property type="nucleotide sequence ID" value="NZ_CP036267.1"/>
</dbReference>
<dbReference type="Proteomes" id="UP000315724">
    <property type="component" value="Chromosome"/>
</dbReference>